<dbReference type="Gene3D" id="3.40.50.11350">
    <property type="match status" value="1"/>
</dbReference>
<accession>A0A9N9ICZ1</accession>
<gene>
    <name evidence="1" type="ORF">RFULGI_LOCUS12191</name>
</gene>
<dbReference type="OrthoDB" id="2020419at2759"/>
<feature type="non-terminal residue" evidence="1">
    <location>
        <position position="1"/>
    </location>
</feature>
<dbReference type="Proteomes" id="UP000789396">
    <property type="component" value="Unassembled WGS sequence"/>
</dbReference>
<proteinExistence type="predicted"/>
<name>A0A9N9ICZ1_9GLOM</name>
<dbReference type="AlphaFoldDB" id="A0A9N9ICZ1"/>
<organism evidence="1 2">
    <name type="scientific">Racocetra fulgida</name>
    <dbReference type="NCBI Taxonomy" id="60492"/>
    <lineage>
        <taxon>Eukaryota</taxon>
        <taxon>Fungi</taxon>
        <taxon>Fungi incertae sedis</taxon>
        <taxon>Mucoromycota</taxon>
        <taxon>Glomeromycotina</taxon>
        <taxon>Glomeromycetes</taxon>
        <taxon>Diversisporales</taxon>
        <taxon>Gigasporaceae</taxon>
        <taxon>Racocetra</taxon>
    </lineage>
</organism>
<reference evidence="1" key="1">
    <citation type="submission" date="2021-06" db="EMBL/GenBank/DDBJ databases">
        <authorList>
            <person name="Kallberg Y."/>
            <person name="Tangrot J."/>
            <person name="Rosling A."/>
        </authorList>
    </citation>
    <scope>NUCLEOTIDE SEQUENCE</scope>
    <source>
        <strain evidence="1">IN212</strain>
    </source>
</reference>
<evidence type="ECO:0000313" key="2">
    <source>
        <dbReference type="Proteomes" id="UP000789396"/>
    </source>
</evidence>
<sequence>NDSKYESEFNGAGIHGILDKLVCIEANYFLSGPMGCARLDSSFTRAIREKRSLYRHTKRDMFNVVATW</sequence>
<protein>
    <submittedName>
        <fullName evidence="1">11639_t:CDS:1</fullName>
    </submittedName>
</protein>
<comment type="caution">
    <text evidence="1">The sequence shown here is derived from an EMBL/GenBank/DDBJ whole genome shotgun (WGS) entry which is preliminary data.</text>
</comment>
<evidence type="ECO:0000313" key="1">
    <source>
        <dbReference type="EMBL" id="CAG8731723.1"/>
    </source>
</evidence>
<keyword evidence="2" id="KW-1185">Reference proteome</keyword>
<dbReference type="EMBL" id="CAJVPZ010028553">
    <property type="protein sequence ID" value="CAG8731723.1"/>
    <property type="molecule type" value="Genomic_DNA"/>
</dbReference>